<keyword evidence="2" id="KW-1185">Reference proteome</keyword>
<dbReference type="AlphaFoldDB" id="A0A380MT44"/>
<evidence type="ECO:0000313" key="2">
    <source>
        <dbReference type="Proteomes" id="UP000254601"/>
    </source>
</evidence>
<sequence length="151" mass="17507">MTTSMDKKLFLLSFLYLPLYIHSEDNWLDKTHNKFSETLDKTAASINSWFGENTQNADAELRILLDNGWNRYDGYSIHPKIRGKIKLPALQNQLHIVFGNEALDNQFENSAEIFSQGDTSHYNDKIYIKKQTRQDNASIALQYQFSSNPQN</sequence>
<reference evidence="1 2" key="1">
    <citation type="submission" date="2018-06" db="EMBL/GenBank/DDBJ databases">
        <authorList>
            <consortium name="Pathogen Informatics"/>
            <person name="Doyle S."/>
        </authorList>
    </citation>
    <scope>NUCLEOTIDE SEQUENCE [LARGE SCALE GENOMIC DNA]</scope>
    <source>
        <strain evidence="1 2">NCTC13337</strain>
    </source>
</reference>
<accession>A0A380MT44</accession>
<protein>
    <submittedName>
        <fullName evidence="1">Uncharacterized protein</fullName>
    </submittedName>
</protein>
<dbReference type="EMBL" id="UHIC01000001">
    <property type="protein sequence ID" value="SUO95789.1"/>
    <property type="molecule type" value="Genomic_DNA"/>
</dbReference>
<evidence type="ECO:0000313" key="1">
    <source>
        <dbReference type="EMBL" id="SUO95789.1"/>
    </source>
</evidence>
<proteinExistence type="predicted"/>
<gene>
    <name evidence="1" type="ORF">NCTC13337_01585</name>
</gene>
<organism evidence="1 2">
    <name type="scientific">Suttonella ornithocola</name>
    <dbReference type="NCBI Taxonomy" id="279832"/>
    <lineage>
        <taxon>Bacteria</taxon>
        <taxon>Pseudomonadati</taxon>
        <taxon>Pseudomonadota</taxon>
        <taxon>Gammaproteobacteria</taxon>
        <taxon>Cardiobacteriales</taxon>
        <taxon>Cardiobacteriaceae</taxon>
        <taxon>Suttonella</taxon>
    </lineage>
</organism>
<dbReference type="Proteomes" id="UP000254601">
    <property type="component" value="Unassembled WGS sequence"/>
</dbReference>
<name>A0A380MT44_9GAMM</name>